<evidence type="ECO:0000313" key="2">
    <source>
        <dbReference type="EMBL" id="KYC34876.1"/>
    </source>
</evidence>
<dbReference type="AlphaFoldDB" id="A0A139WR16"/>
<dbReference type="EMBL" id="ANNX02000064">
    <property type="protein sequence ID" value="KYC34876.1"/>
    <property type="molecule type" value="Genomic_DNA"/>
</dbReference>
<sequence>MKKKLICAAVLALATAVLISPSYVSARTNDGKVPHIDSNVQFPSTRRGIGGIFRHTFRLHVPQNSKAVTQLLITVPDNVTISNDIKNIDVAYENKQKINTNVSVKGRTILLVFTEPIAPNTKFHIDLNNIKRSTLGNGSVYRFWAKESDLDAEIPIGVAHFRIY</sequence>
<evidence type="ECO:0000256" key="1">
    <source>
        <dbReference type="SAM" id="SignalP"/>
    </source>
</evidence>
<dbReference type="OrthoDB" id="574511at2"/>
<accession>A0A139WR16</accession>
<reference evidence="2 3" key="1">
    <citation type="journal article" date="2013" name="Genome Biol. Evol.">
        <title>Genomes of Stigonematalean cyanobacteria (subsection V) and the evolution of oxygenic photosynthesis from prokaryotes to plastids.</title>
        <authorList>
            <person name="Dagan T."/>
            <person name="Roettger M."/>
            <person name="Stucken K."/>
            <person name="Landan G."/>
            <person name="Koch R."/>
            <person name="Major P."/>
            <person name="Gould S.B."/>
            <person name="Goremykin V.V."/>
            <person name="Rippka R."/>
            <person name="Tandeau de Marsac N."/>
            <person name="Gugger M."/>
            <person name="Lockhart P.J."/>
            <person name="Allen J.F."/>
            <person name="Brune I."/>
            <person name="Maus I."/>
            <person name="Puhler A."/>
            <person name="Martin W.F."/>
        </authorList>
    </citation>
    <scope>NUCLEOTIDE SEQUENCE [LARGE SCALE GENOMIC DNA]</scope>
    <source>
        <strain evidence="2 3">PCC 7110</strain>
    </source>
</reference>
<dbReference type="Proteomes" id="UP000076925">
    <property type="component" value="Unassembled WGS sequence"/>
</dbReference>
<comment type="caution">
    <text evidence="2">The sequence shown here is derived from an EMBL/GenBank/DDBJ whole genome shotgun (WGS) entry which is preliminary data.</text>
</comment>
<name>A0A139WR16_9CYAN</name>
<keyword evidence="3" id="KW-1185">Reference proteome</keyword>
<dbReference type="Pfam" id="PF10989">
    <property type="entry name" value="DUF2808"/>
    <property type="match status" value="1"/>
</dbReference>
<feature type="chain" id="PRO_5007300398" description="DUF2808 domain-containing protein" evidence="1">
    <location>
        <begin position="27"/>
        <end position="164"/>
    </location>
</feature>
<dbReference type="RefSeq" id="WP_017741062.1">
    <property type="nucleotide sequence ID" value="NZ_KQ976355.1"/>
</dbReference>
<organism evidence="2 3">
    <name type="scientific">Scytonema hofmannii PCC 7110</name>
    <dbReference type="NCBI Taxonomy" id="128403"/>
    <lineage>
        <taxon>Bacteria</taxon>
        <taxon>Bacillati</taxon>
        <taxon>Cyanobacteriota</taxon>
        <taxon>Cyanophyceae</taxon>
        <taxon>Nostocales</taxon>
        <taxon>Scytonemataceae</taxon>
        <taxon>Scytonema</taxon>
    </lineage>
</organism>
<evidence type="ECO:0000313" key="3">
    <source>
        <dbReference type="Proteomes" id="UP000076925"/>
    </source>
</evidence>
<gene>
    <name evidence="2" type="ORF">WA1_50065</name>
</gene>
<evidence type="ECO:0008006" key="4">
    <source>
        <dbReference type="Google" id="ProtNLM"/>
    </source>
</evidence>
<proteinExistence type="predicted"/>
<keyword evidence="1" id="KW-0732">Signal</keyword>
<protein>
    <recommendedName>
        <fullName evidence="4">DUF2808 domain-containing protein</fullName>
    </recommendedName>
</protein>
<dbReference type="InterPro" id="IPR021256">
    <property type="entry name" value="DUF2808"/>
</dbReference>
<feature type="signal peptide" evidence="1">
    <location>
        <begin position="1"/>
        <end position="26"/>
    </location>
</feature>